<organism evidence="8 9">
    <name type="scientific">Aquamicrobium soli</name>
    <dbReference type="NCBI Taxonomy" id="1811518"/>
    <lineage>
        <taxon>Bacteria</taxon>
        <taxon>Pseudomonadati</taxon>
        <taxon>Pseudomonadota</taxon>
        <taxon>Alphaproteobacteria</taxon>
        <taxon>Hyphomicrobiales</taxon>
        <taxon>Phyllobacteriaceae</taxon>
        <taxon>Aquamicrobium</taxon>
    </lineage>
</organism>
<keyword evidence="4" id="KW-0472">Membrane</keyword>
<feature type="signal peptide" evidence="7">
    <location>
        <begin position="1"/>
        <end position="27"/>
    </location>
</feature>
<keyword evidence="9" id="KW-1185">Reference proteome</keyword>
<evidence type="ECO:0000313" key="8">
    <source>
        <dbReference type="EMBL" id="MFC3208061.1"/>
    </source>
</evidence>
<evidence type="ECO:0000256" key="7">
    <source>
        <dbReference type="SAM" id="SignalP"/>
    </source>
</evidence>
<keyword evidence="5" id="KW-0430">Lectin</keyword>
<dbReference type="RefSeq" id="WP_378222831.1">
    <property type="nucleotide sequence ID" value="NZ_JBHRTK010000016.1"/>
</dbReference>
<comment type="caution">
    <text evidence="8">The sequence shown here is derived from an EMBL/GenBank/DDBJ whole genome shotgun (WGS) entry which is preliminary data.</text>
</comment>
<keyword evidence="7" id="KW-0732">Signal</keyword>
<name>A0ABV7KGE7_9HYPH</name>
<dbReference type="Pfam" id="PF07886">
    <property type="entry name" value="BA14K"/>
    <property type="match status" value="1"/>
</dbReference>
<evidence type="ECO:0000256" key="4">
    <source>
        <dbReference type="ARBA" id="ARBA00022475"/>
    </source>
</evidence>
<evidence type="ECO:0000313" key="9">
    <source>
        <dbReference type="Proteomes" id="UP001595583"/>
    </source>
</evidence>
<dbReference type="InterPro" id="IPR012413">
    <property type="entry name" value="BA14K"/>
</dbReference>
<comment type="subcellular location">
    <subcellularLocation>
        <location evidence="1">Membrane</location>
        <topology evidence="1">Single-pass membrane protein</topology>
    </subcellularLocation>
</comment>
<comment type="similarity">
    <text evidence="2">Belongs to the BA14k family.</text>
</comment>
<feature type="chain" id="PRO_5047420516" description="Lectin-like protein BA14k" evidence="7">
    <location>
        <begin position="28"/>
        <end position="168"/>
    </location>
</feature>
<keyword evidence="4" id="KW-1003">Cell membrane</keyword>
<evidence type="ECO:0000256" key="6">
    <source>
        <dbReference type="ARBA" id="ARBA00025321"/>
    </source>
</evidence>
<evidence type="ECO:0000256" key="3">
    <source>
        <dbReference type="ARBA" id="ARBA00020552"/>
    </source>
</evidence>
<evidence type="ECO:0000256" key="5">
    <source>
        <dbReference type="ARBA" id="ARBA00022734"/>
    </source>
</evidence>
<dbReference type="EMBL" id="JBHRTK010000016">
    <property type="protein sequence ID" value="MFC3208061.1"/>
    <property type="molecule type" value="Genomic_DNA"/>
</dbReference>
<evidence type="ECO:0000256" key="1">
    <source>
        <dbReference type="ARBA" id="ARBA00004167"/>
    </source>
</evidence>
<sequence>MKLLSPSIKASLVALGMVSGLSTAALAAPLLLPTPSSPSIIAAPEIIPARAEWAGNQQREGANYWKRRHHWRGERWRRNSWRHHYRDDWRRHRHYRRYYGGSGIYFGLGALGFGPAYDYYAPRRTYRVYRGSNAHIRWCYNRYRSYRASDNTYQPYNGPRRQCISPYR</sequence>
<reference evidence="9" key="1">
    <citation type="journal article" date="2019" name="Int. J. Syst. Evol. Microbiol.">
        <title>The Global Catalogue of Microorganisms (GCM) 10K type strain sequencing project: providing services to taxonomists for standard genome sequencing and annotation.</title>
        <authorList>
            <consortium name="The Broad Institute Genomics Platform"/>
            <consortium name="The Broad Institute Genome Sequencing Center for Infectious Disease"/>
            <person name="Wu L."/>
            <person name="Ma J."/>
        </authorList>
    </citation>
    <scope>NUCLEOTIDE SEQUENCE [LARGE SCALE GENOMIC DNA]</scope>
    <source>
        <strain evidence="9">KCTC 52165</strain>
    </source>
</reference>
<proteinExistence type="inferred from homology"/>
<accession>A0ABV7KGE7</accession>
<gene>
    <name evidence="8" type="ORF">ACFOHJ_17700</name>
</gene>
<evidence type="ECO:0000256" key="2">
    <source>
        <dbReference type="ARBA" id="ARBA00010270"/>
    </source>
</evidence>
<protein>
    <recommendedName>
        <fullName evidence="3">Lectin-like protein BA14k</fullName>
    </recommendedName>
</protein>
<dbReference type="Proteomes" id="UP001595583">
    <property type="component" value="Unassembled WGS sequence"/>
</dbReference>
<comment type="function">
    <text evidence="6">Has immunoglobulin-binding and hemagglutination properties, and can bind to mannose. Essential for virulence. May be involved in LPS biosynthesis or polysaccharide transport.</text>
</comment>